<dbReference type="GO" id="GO:0000976">
    <property type="term" value="F:transcription cis-regulatory region binding"/>
    <property type="evidence" value="ECO:0007669"/>
    <property type="project" value="TreeGrafter"/>
</dbReference>
<dbReference type="RefSeq" id="WP_271178664.1">
    <property type="nucleotide sequence ID" value="NZ_BAAAJO010000003.1"/>
</dbReference>
<evidence type="ECO:0000313" key="6">
    <source>
        <dbReference type="EMBL" id="GLJ78069.1"/>
    </source>
</evidence>
<dbReference type="SUPFAM" id="SSF48498">
    <property type="entry name" value="Tetracyclin repressor-like, C-terminal domain"/>
    <property type="match status" value="1"/>
</dbReference>
<evidence type="ECO:0000256" key="1">
    <source>
        <dbReference type="ARBA" id="ARBA00023015"/>
    </source>
</evidence>
<evidence type="ECO:0000256" key="4">
    <source>
        <dbReference type="PROSITE-ProRule" id="PRU00335"/>
    </source>
</evidence>
<dbReference type="InterPro" id="IPR009057">
    <property type="entry name" value="Homeodomain-like_sf"/>
</dbReference>
<gene>
    <name evidence="6" type="ORF">GCM10017584_36430</name>
</gene>
<dbReference type="Proteomes" id="UP001142372">
    <property type="component" value="Unassembled WGS sequence"/>
</dbReference>
<evidence type="ECO:0000256" key="3">
    <source>
        <dbReference type="ARBA" id="ARBA00023163"/>
    </source>
</evidence>
<keyword evidence="7" id="KW-1185">Reference proteome</keyword>
<dbReference type="InterPro" id="IPR011075">
    <property type="entry name" value="TetR_C"/>
</dbReference>
<dbReference type="Pfam" id="PF00440">
    <property type="entry name" value="TetR_N"/>
    <property type="match status" value="1"/>
</dbReference>
<comment type="caution">
    <text evidence="6">The sequence shown here is derived from an EMBL/GenBank/DDBJ whole genome shotgun (WGS) entry which is preliminary data.</text>
</comment>
<reference evidence="6" key="1">
    <citation type="journal article" date="2014" name="Int. J. Syst. Evol. Microbiol.">
        <title>Complete genome sequence of Corynebacterium casei LMG S-19264T (=DSM 44701T), isolated from a smear-ripened cheese.</title>
        <authorList>
            <consortium name="US DOE Joint Genome Institute (JGI-PGF)"/>
            <person name="Walter F."/>
            <person name="Albersmeier A."/>
            <person name="Kalinowski J."/>
            <person name="Ruckert C."/>
        </authorList>
    </citation>
    <scope>NUCLEOTIDE SEQUENCE</scope>
    <source>
        <strain evidence="6">VKM Ac-1401</strain>
    </source>
</reference>
<dbReference type="PROSITE" id="PS50977">
    <property type="entry name" value="HTH_TETR_2"/>
    <property type="match status" value="1"/>
</dbReference>
<keyword evidence="3" id="KW-0804">Transcription</keyword>
<dbReference type="InterPro" id="IPR036271">
    <property type="entry name" value="Tet_transcr_reg_TetR-rel_C_sf"/>
</dbReference>
<sequence>MATGRPGRTRSEKSWQAILEATRDELAAQGYDRLSIDRIATAAGVGKQTVYRWYPSKSSLVAECILRGYVVTPGIDILETGSVRDDIAAWLEAFAAGSRSPGGAALIRAGTAAAAEDEEVAARYAEVTKKTEDALVERLETGIAAGQLPAETPAATLAEALVGALLFKVVARQEISPQFISDLLNLVFTKESLHPEESV</sequence>
<proteinExistence type="predicted"/>
<dbReference type="InterPro" id="IPR050109">
    <property type="entry name" value="HTH-type_TetR-like_transc_reg"/>
</dbReference>
<dbReference type="GO" id="GO:0003700">
    <property type="term" value="F:DNA-binding transcription factor activity"/>
    <property type="evidence" value="ECO:0007669"/>
    <property type="project" value="TreeGrafter"/>
</dbReference>
<keyword evidence="2 4" id="KW-0238">DNA-binding</keyword>
<dbReference type="InterPro" id="IPR001647">
    <property type="entry name" value="HTH_TetR"/>
</dbReference>
<dbReference type="PANTHER" id="PTHR30055">
    <property type="entry name" value="HTH-TYPE TRANSCRIPTIONAL REGULATOR RUTR"/>
    <property type="match status" value="1"/>
</dbReference>
<evidence type="ECO:0000313" key="7">
    <source>
        <dbReference type="Proteomes" id="UP001142372"/>
    </source>
</evidence>
<evidence type="ECO:0000259" key="5">
    <source>
        <dbReference type="PROSITE" id="PS50977"/>
    </source>
</evidence>
<dbReference type="PANTHER" id="PTHR30055:SF148">
    <property type="entry name" value="TETR-FAMILY TRANSCRIPTIONAL REGULATOR"/>
    <property type="match status" value="1"/>
</dbReference>
<protein>
    <submittedName>
        <fullName evidence="6">TetR family transcriptional regulator</fullName>
    </submittedName>
</protein>
<dbReference type="Pfam" id="PF16859">
    <property type="entry name" value="TetR_C_11"/>
    <property type="match status" value="1"/>
</dbReference>
<dbReference type="SUPFAM" id="SSF46689">
    <property type="entry name" value="Homeodomain-like"/>
    <property type="match status" value="1"/>
</dbReference>
<dbReference type="PRINTS" id="PR00455">
    <property type="entry name" value="HTHTETR"/>
</dbReference>
<feature type="domain" description="HTH tetR-type" evidence="5">
    <location>
        <begin position="12"/>
        <end position="72"/>
    </location>
</feature>
<reference evidence="6" key="2">
    <citation type="submission" date="2023-01" db="EMBL/GenBank/DDBJ databases">
        <authorList>
            <person name="Sun Q."/>
            <person name="Evtushenko L."/>
        </authorList>
    </citation>
    <scope>NUCLEOTIDE SEQUENCE</scope>
    <source>
        <strain evidence="6">VKM Ac-1401</strain>
    </source>
</reference>
<accession>A0A9W6HDI7</accession>
<evidence type="ECO:0000256" key="2">
    <source>
        <dbReference type="ARBA" id="ARBA00023125"/>
    </source>
</evidence>
<dbReference type="Gene3D" id="1.10.357.10">
    <property type="entry name" value="Tetracycline Repressor, domain 2"/>
    <property type="match status" value="1"/>
</dbReference>
<organism evidence="6 7">
    <name type="scientific">Leifsonia poae</name>
    <dbReference type="NCBI Taxonomy" id="110933"/>
    <lineage>
        <taxon>Bacteria</taxon>
        <taxon>Bacillati</taxon>
        <taxon>Actinomycetota</taxon>
        <taxon>Actinomycetes</taxon>
        <taxon>Micrococcales</taxon>
        <taxon>Microbacteriaceae</taxon>
        <taxon>Leifsonia</taxon>
    </lineage>
</organism>
<feature type="DNA-binding region" description="H-T-H motif" evidence="4">
    <location>
        <begin position="35"/>
        <end position="54"/>
    </location>
</feature>
<keyword evidence="1" id="KW-0805">Transcription regulation</keyword>
<name>A0A9W6HDI7_9MICO</name>
<dbReference type="EMBL" id="BSEN01000015">
    <property type="protein sequence ID" value="GLJ78069.1"/>
    <property type="molecule type" value="Genomic_DNA"/>
</dbReference>
<dbReference type="AlphaFoldDB" id="A0A9W6HDI7"/>
<dbReference type="Gene3D" id="1.10.10.60">
    <property type="entry name" value="Homeodomain-like"/>
    <property type="match status" value="1"/>
</dbReference>